<proteinExistence type="predicted"/>
<organism evidence="1 2">
    <name type="scientific">Microbacterium testaceum</name>
    <name type="common">Aureobacterium testaceum</name>
    <name type="synonym">Brevibacterium testaceum</name>
    <dbReference type="NCBI Taxonomy" id="2033"/>
    <lineage>
        <taxon>Bacteria</taxon>
        <taxon>Bacillati</taxon>
        <taxon>Actinomycetota</taxon>
        <taxon>Actinomycetes</taxon>
        <taxon>Micrococcales</taxon>
        <taxon>Microbacteriaceae</taxon>
        <taxon>Microbacterium</taxon>
    </lineage>
</organism>
<dbReference type="EMBL" id="BJML01000001">
    <property type="protein sequence ID" value="GEB44222.1"/>
    <property type="molecule type" value="Genomic_DNA"/>
</dbReference>
<dbReference type="AlphaFoldDB" id="A0A4Y3QGE4"/>
<gene>
    <name evidence="1" type="ORF">MTE01_01670</name>
</gene>
<accession>A0A4Y3QGE4</accession>
<name>A0A4Y3QGE4_MICTE</name>
<sequence length="88" mass="9833">MGRWGLWVAFRGRRRRGQRVRPAGGTLGFDDVWRPSAAETRVVWEVEQSTPVPTPTPDRGPGVIDGNRIVIEAATVRHPDPAKPHSRE</sequence>
<evidence type="ECO:0000313" key="2">
    <source>
        <dbReference type="Proteomes" id="UP000319525"/>
    </source>
</evidence>
<comment type="caution">
    <text evidence="1">The sequence shown here is derived from an EMBL/GenBank/DDBJ whole genome shotgun (WGS) entry which is preliminary data.</text>
</comment>
<reference evidence="1 2" key="1">
    <citation type="submission" date="2019-06" db="EMBL/GenBank/DDBJ databases">
        <title>Whole genome shotgun sequence of Microbacterium testaceum NBRC 12675.</title>
        <authorList>
            <person name="Hosoyama A."/>
            <person name="Uohara A."/>
            <person name="Ohji S."/>
            <person name="Ichikawa N."/>
        </authorList>
    </citation>
    <scope>NUCLEOTIDE SEQUENCE [LARGE SCALE GENOMIC DNA]</scope>
    <source>
        <strain evidence="1 2">NBRC 12675</strain>
    </source>
</reference>
<evidence type="ECO:0000313" key="1">
    <source>
        <dbReference type="EMBL" id="GEB44222.1"/>
    </source>
</evidence>
<protein>
    <submittedName>
        <fullName evidence="1">Uncharacterized protein</fullName>
    </submittedName>
</protein>
<dbReference type="Proteomes" id="UP000319525">
    <property type="component" value="Unassembled WGS sequence"/>
</dbReference>